<evidence type="ECO:0000256" key="3">
    <source>
        <dbReference type="PROSITE-ProRule" id="PRU00289"/>
    </source>
</evidence>
<keyword evidence="2 3" id="KW-0067">ATP-binding</keyword>
<dbReference type="PANTHER" id="PTHR22683:SF41">
    <property type="entry name" value="DNA TRANSLOCASE FTSK"/>
    <property type="match status" value="1"/>
</dbReference>
<reference evidence="6" key="1">
    <citation type="journal article" date="2019" name="Int. J. Syst. Evol. Microbiol.">
        <title>The Global Catalogue of Microorganisms (GCM) 10K type strain sequencing project: providing services to taxonomists for standard genome sequencing and annotation.</title>
        <authorList>
            <consortium name="The Broad Institute Genomics Platform"/>
            <consortium name="The Broad Institute Genome Sequencing Center for Infectious Disease"/>
            <person name="Wu L."/>
            <person name="Ma J."/>
        </authorList>
    </citation>
    <scope>NUCLEOTIDE SEQUENCE [LARGE SCALE GENOMIC DNA]</scope>
    <source>
        <strain evidence="6">JCM 11896</strain>
    </source>
</reference>
<evidence type="ECO:0000259" key="4">
    <source>
        <dbReference type="PROSITE" id="PS50901"/>
    </source>
</evidence>
<feature type="domain" description="FtsK" evidence="4">
    <location>
        <begin position="130"/>
        <end position="319"/>
    </location>
</feature>
<dbReference type="Gene3D" id="3.40.50.300">
    <property type="entry name" value="P-loop containing nucleotide triphosphate hydrolases"/>
    <property type="match status" value="1"/>
</dbReference>
<organism evidence="5 6">
    <name type="scientific">Pseudonocardia kongjuensis</name>
    <dbReference type="NCBI Taxonomy" id="102227"/>
    <lineage>
        <taxon>Bacteria</taxon>
        <taxon>Bacillati</taxon>
        <taxon>Actinomycetota</taxon>
        <taxon>Actinomycetes</taxon>
        <taxon>Pseudonocardiales</taxon>
        <taxon>Pseudonocardiaceae</taxon>
        <taxon>Pseudonocardia</taxon>
    </lineage>
</organism>
<sequence length="373" mass="40403">MRLFARPRRDRDGEALVEHLVTAWTRACEGADLVRNVDTVTGPTVIPPKLVDITLGPPTVLIAELQPGMIPADVTALAPRIAPHLDVHSLRVEPIGHRHVRVTLLDADPLDTLVQLDPGTDLMLGRDDAGHALRLDPIDLPHTITQGVTRSGKSVWTYALLAQLAGRDDVSLSGCDPTGLLWRPFRGTHHADRLSAGLTDLDAHEKVLRAVVDEMDDRIRDLPDDRDQIEIGPARLLIVVVLEEYPGLLRVLDAGKTRGDDPGQRVRALVSRLLAEGAKAGVRVVILAQRAEASVVGAFERAMCSLRISFRTDNRASVELLHPGTDPAIADAHTTAAPGVALITRPGHTLTRFRAPFLGGYPEYAAAVRRATS</sequence>
<evidence type="ECO:0000256" key="2">
    <source>
        <dbReference type="ARBA" id="ARBA00022840"/>
    </source>
</evidence>
<accession>A0ABP4IUM4</accession>
<dbReference type="Proteomes" id="UP001501414">
    <property type="component" value="Unassembled WGS sequence"/>
</dbReference>
<keyword evidence="1 3" id="KW-0547">Nucleotide-binding</keyword>
<comment type="caution">
    <text evidence="5">The sequence shown here is derived from an EMBL/GenBank/DDBJ whole genome shotgun (WGS) entry which is preliminary data.</text>
</comment>
<dbReference type="SUPFAM" id="SSF52540">
    <property type="entry name" value="P-loop containing nucleoside triphosphate hydrolases"/>
    <property type="match status" value="1"/>
</dbReference>
<protein>
    <recommendedName>
        <fullName evidence="4">FtsK domain-containing protein</fullName>
    </recommendedName>
</protein>
<dbReference type="EMBL" id="BAAAJK010000048">
    <property type="protein sequence ID" value="GAA1399513.1"/>
    <property type="molecule type" value="Genomic_DNA"/>
</dbReference>
<proteinExistence type="predicted"/>
<name>A0ABP4IUM4_9PSEU</name>
<dbReference type="PANTHER" id="PTHR22683">
    <property type="entry name" value="SPORULATION PROTEIN RELATED"/>
    <property type="match status" value="1"/>
</dbReference>
<evidence type="ECO:0000313" key="5">
    <source>
        <dbReference type="EMBL" id="GAA1399513.1"/>
    </source>
</evidence>
<keyword evidence="6" id="KW-1185">Reference proteome</keyword>
<evidence type="ECO:0000313" key="6">
    <source>
        <dbReference type="Proteomes" id="UP001501414"/>
    </source>
</evidence>
<dbReference type="RefSeq" id="WP_344027768.1">
    <property type="nucleotide sequence ID" value="NZ_BAAAJK010000048.1"/>
</dbReference>
<feature type="binding site" evidence="3">
    <location>
        <begin position="147"/>
        <end position="154"/>
    </location>
    <ligand>
        <name>ATP</name>
        <dbReference type="ChEBI" id="CHEBI:30616"/>
    </ligand>
</feature>
<evidence type="ECO:0000256" key="1">
    <source>
        <dbReference type="ARBA" id="ARBA00022741"/>
    </source>
</evidence>
<gene>
    <name evidence="5" type="ORF">GCM10009613_55180</name>
</gene>
<dbReference type="PROSITE" id="PS50901">
    <property type="entry name" value="FTSK"/>
    <property type="match status" value="1"/>
</dbReference>
<dbReference type="InterPro" id="IPR050206">
    <property type="entry name" value="FtsK/SpoIIIE/SftA"/>
</dbReference>
<dbReference type="InterPro" id="IPR027417">
    <property type="entry name" value="P-loop_NTPase"/>
</dbReference>
<dbReference type="Pfam" id="PF01580">
    <property type="entry name" value="FtsK_SpoIIIE"/>
    <property type="match status" value="1"/>
</dbReference>
<dbReference type="InterPro" id="IPR002543">
    <property type="entry name" value="FtsK_dom"/>
</dbReference>